<name>A0A2C5YZT9_9HYPO</name>
<feature type="region of interest" description="Disordered" evidence="1">
    <location>
        <begin position="101"/>
        <end position="160"/>
    </location>
</feature>
<organism evidence="2 3">
    <name type="scientific">Ophiocordyceps australis</name>
    <dbReference type="NCBI Taxonomy" id="1399860"/>
    <lineage>
        <taxon>Eukaryota</taxon>
        <taxon>Fungi</taxon>
        <taxon>Dikarya</taxon>
        <taxon>Ascomycota</taxon>
        <taxon>Pezizomycotina</taxon>
        <taxon>Sordariomycetes</taxon>
        <taxon>Hypocreomycetidae</taxon>
        <taxon>Hypocreales</taxon>
        <taxon>Ophiocordycipitaceae</taxon>
        <taxon>Ophiocordyceps</taxon>
    </lineage>
</organism>
<proteinExistence type="predicted"/>
<protein>
    <submittedName>
        <fullName evidence="2">Uncharacterized protein</fullName>
    </submittedName>
</protein>
<gene>
    <name evidence="2" type="ORF">CDD82_5555</name>
</gene>
<accession>A0A2C5YZT9</accession>
<feature type="compositionally biased region" description="Basic and acidic residues" evidence="1">
    <location>
        <begin position="115"/>
        <end position="130"/>
    </location>
</feature>
<comment type="caution">
    <text evidence="2">The sequence shown here is derived from an EMBL/GenBank/DDBJ whole genome shotgun (WGS) entry which is preliminary data.</text>
</comment>
<evidence type="ECO:0000256" key="1">
    <source>
        <dbReference type="SAM" id="MobiDB-lite"/>
    </source>
</evidence>
<dbReference type="Proteomes" id="UP000224854">
    <property type="component" value="Unassembled WGS sequence"/>
</dbReference>
<dbReference type="AlphaFoldDB" id="A0A2C5YZT9"/>
<sequence>MRRGDERFRVVEDEFLATAQRFTTHLHRAEYARLKAHALAVGEIARPVVEPGSTWMRVRRGFAARRRHGPGAAALADGGLKRPWMGTSLSGLMETPVQATSWAPPLNSHASSACRPERHLESRPDTRRTQTESVAALHANHDKPALGQDATADDDTDDPFGIYKRRAQRLKAKQQLQHRREGIMRRQL</sequence>
<keyword evidence="3" id="KW-1185">Reference proteome</keyword>
<dbReference type="EMBL" id="NJEU01000517">
    <property type="protein sequence ID" value="PHH73286.1"/>
    <property type="molecule type" value="Genomic_DNA"/>
</dbReference>
<reference evidence="2 3" key="1">
    <citation type="submission" date="2017-06" db="EMBL/GenBank/DDBJ databases">
        <title>Ant-infecting Ophiocordyceps genomes reveal a high diversity of potential behavioral manipulation genes and a possible major role for enterotoxins.</title>
        <authorList>
            <person name="De Bekker C."/>
            <person name="Evans H.C."/>
            <person name="Brachmann A."/>
            <person name="Hughes D.P."/>
        </authorList>
    </citation>
    <scope>NUCLEOTIDE SEQUENCE [LARGE SCALE GENOMIC DNA]</scope>
    <source>
        <strain evidence="2 3">1348a</strain>
    </source>
</reference>
<evidence type="ECO:0000313" key="3">
    <source>
        <dbReference type="Proteomes" id="UP000224854"/>
    </source>
</evidence>
<dbReference type="OrthoDB" id="4927915at2759"/>
<evidence type="ECO:0000313" key="2">
    <source>
        <dbReference type="EMBL" id="PHH73286.1"/>
    </source>
</evidence>